<reference evidence="1 2" key="1">
    <citation type="journal article" date="2016" name="Sci. Rep.">
        <title>The genome sequence of the outbreeding globe artichoke constructed de novo incorporating a phase-aware low-pass sequencing strategy of F1 progeny.</title>
        <authorList>
            <person name="Scaglione D."/>
            <person name="Reyes-Chin-Wo S."/>
            <person name="Acquadro A."/>
            <person name="Froenicke L."/>
            <person name="Portis E."/>
            <person name="Beitel C."/>
            <person name="Tirone M."/>
            <person name="Mauro R."/>
            <person name="Lo Monaco A."/>
            <person name="Mauromicale G."/>
            <person name="Faccioli P."/>
            <person name="Cattivelli L."/>
            <person name="Rieseberg L."/>
            <person name="Michelmore R."/>
            <person name="Lanteri S."/>
        </authorList>
    </citation>
    <scope>NUCLEOTIDE SEQUENCE [LARGE SCALE GENOMIC DNA]</scope>
    <source>
        <strain evidence="1">2C</strain>
    </source>
</reference>
<evidence type="ECO:0000313" key="1">
    <source>
        <dbReference type="EMBL" id="KVI07777.1"/>
    </source>
</evidence>
<sequence length="129" mass="14877">MQTQDDDSGLIVFPSIDLLLYDILTSLLEELQASLHLHIELICFPFVSLLLFFHYRSESLHYPPSPKSHWDLSVLSYTRNQRSGPANQDPKLIDLLHQESKAKDCKEIASAKISINLKFVVFPLLWVFH</sequence>
<gene>
    <name evidence="1" type="ORF">Ccrd_013864</name>
</gene>
<accession>A0A103YET0</accession>
<comment type="caution">
    <text evidence="1">The sequence shown here is derived from an EMBL/GenBank/DDBJ whole genome shotgun (WGS) entry which is preliminary data.</text>
</comment>
<dbReference type="Gramene" id="KVI07777">
    <property type="protein sequence ID" value="KVI07777"/>
    <property type="gene ID" value="Ccrd_013864"/>
</dbReference>
<dbReference type="EMBL" id="LEKV01001488">
    <property type="protein sequence ID" value="KVI07777.1"/>
    <property type="molecule type" value="Genomic_DNA"/>
</dbReference>
<protein>
    <submittedName>
        <fullName evidence="1">Uncharacterized protein</fullName>
    </submittedName>
</protein>
<name>A0A103YET0_CYNCS</name>
<dbReference type="Proteomes" id="UP000243975">
    <property type="component" value="Unassembled WGS sequence"/>
</dbReference>
<evidence type="ECO:0000313" key="2">
    <source>
        <dbReference type="Proteomes" id="UP000243975"/>
    </source>
</evidence>
<keyword evidence="2" id="KW-1185">Reference proteome</keyword>
<proteinExistence type="predicted"/>
<dbReference type="AlphaFoldDB" id="A0A103YET0"/>
<organism evidence="1 2">
    <name type="scientific">Cynara cardunculus var. scolymus</name>
    <name type="common">Globe artichoke</name>
    <name type="synonym">Cynara scolymus</name>
    <dbReference type="NCBI Taxonomy" id="59895"/>
    <lineage>
        <taxon>Eukaryota</taxon>
        <taxon>Viridiplantae</taxon>
        <taxon>Streptophyta</taxon>
        <taxon>Embryophyta</taxon>
        <taxon>Tracheophyta</taxon>
        <taxon>Spermatophyta</taxon>
        <taxon>Magnoliopsida</taxon>
        <taxon>eudicotyledons</taxon>
        <taxon>Gunneridae</taxon>
        <taxon>Pentapetalae</taxon>
        <taxon>asterids</taxon>
        <taxon>campanulids</taxon>
        <taxon>Asterales</taxon>
        <taxon>Asteraceae</taxon>
        <taxon>Carduoideae</taxon>
        <taxon>Cardueae</taxon>
        <taxon>Carduinae</taxon>
        <taxon>Cynara</taxon>
    </lineage>
</organism>